<comment type="caution">
    <text evidence="1">The sequence shown here is derived from an EMBL/GenBank/DDBJ whole genome shotgun (WGS) entry which is preliminary data.</text>
</comment>
<reference evidence="1 2" key="1">
    <citation type="submission" date="2022-12" db="EMBL/GenBank/DDBJ databases">
        <title>Draft genome sequence of Paenibacillus sp. dW9.</title>
        <authorList>
            <person name="Choi E.-W."/>
            <person name="Kim D.-U."/>
        </authorList>
    </citation>
    <scope>NUCLEOTIDE SEQUENCE [LARGE SCALE GENOMIC DNA]</scope>
    <source>
        <strain evidence="2">dW9</strain>
    </source>
</reference>
<dbReference type="RefSeq" id="WP_269884352.1">
    <property type="nucleotide sequence ID" value="NZ_JAQAGZ010000019.1"/>
</dbReference>
<sequence>MDLLVNFAIAGNSQHAALEKADVQVWSRPPVRRFFAFEHQSRPCGSRRFLFRKRAGHHSLLQCSPYEQQASF</sequence>
<organism evidence="1 2">
    <name type="scientific">Paenibacillus gyeongsangnamensis</name>
    <dbReference type="NCBI Taxonomy" id="3388067"/>
    <lineage>
        <taxon>Bacteria</taxon>
        <taxon>Bacillati</taxon>
        <taxon>Bacillota</taxon>
        <taxon>Bacilli</taxon>
        <taxon>Bacillales</taxon>
        <taxon>Paenibacillaceae</taxon>
        <taxon>Paenibacillus</taxon>
    </lineage>
</organism>
<proteinExistence type="predicted"/>
<keyword evidence="2" id="KW-1185">Reference proteome</keyword>
<evidence type="ECO:0000313" key="2">
    <source>
        <dbReference type="Proteomes" id="UP001527882"/>
    </source>
</evidence>
<dbReference type="EMBL" id="JAQAGZ010000019">
    <property type="protein sequence ID" value="MCZ8515827.1"/>
    <property type="molecule type" value="Genomic_DNA"/>
</dbReference>
<gene>
    <name evidence="1" type="ORF">O9H85_26125</name>
</gene>
<dbReference type="Proteomes" id="UP001527882">
    <property type="component" value="Unassembled WGS sequence"/>
</dbReference>
<evidence type="ECO:0000313" key="1">
    <source>
        <dbReference type="EMBL" id="MCZ8515827.1"/>
    </source>
</evidence>
<accession>A0ABT4QG98</accession>
<name>A0ABT4QG98_9BACL</name>
<protein>
    <submittedName>
        <fullName evidence="1">Uncharacterized protein</fullName>
    </submittedName>
</protein>